<proteinExistence type="predicted"/>
<comment type="caution">
    <text evidence="1">The sequence shown here is derived from an EMBL/GenBank/DDBJ whole genome shotgun (WGS) entry which is preliminary data.</text>
</comment>
<reference evidence="1" key="1">
    <citation type="submission" date="2021-11" db="EMBL/GenBank/DDBJ databases">
        <authorList>
            <consortium name="Genoscope - CEA"/>
            <person name="William W."/>
        </authorList>
    </citation>
    <scope>NUCLEOTIDE SEQUENCE</scope>
</reference>
<dbReference type="Proteomes" id="UP000789595">
    <property type="component" value="Unassembled WGS sequence"/>
</dbReference>
<dbReference type="AlphaFoldDB" id="A0A8J2X4C1"/>
<keyword evidence="2" id="KW-1185">Reference proteome</keyword>
<evidence type="ECO:0000313" key="1">
    <source>
        <dbReference type="EMBL" id="CAH0378689.1"/>
    </source>
</evidence>
<dbReference type="OrthoDB" id="436717at2759"/>
<organism evidence="1 2">
    <name type="scientific">Pelagomonas calceolata</name>
    <dbReference type="NCBI Taxonomy" id="35677"/>
    <lineage>
        <taxon>Eukaryota</taxon>
        <taxon>Sar</taxon>
        <taxon>Stramenopiles</taxon>
        <taxon>Ochrophyta</taxon>
        <taxon>Pelagophyceae</taxon>
        <taxon>Pelagomonadales</taxon>
        <taxon>Pelagomonadaceae</taxon>
        <taxon>Pelagomonas</taxon>
    </lineage>
</organism>
<dbReference type="EMBL" id="CAKKNE010000006">
    <property type="protein sequence ID" value="CAH0378689.1"/>
    <property type="molecule type" value="Genomic_DNA"/>
</dbReference>
<sequence>MRVLLLAAALRHASRTAHGLSLATQHRRRVLRGVLRQELEGQHRARVNLEAELERRRDVQDVDDGEAHKKEYAKAVKRAAAVPRRLVEVTRRGEQLEALLERSRGATEDEVNNLYQEVADELADKLETFDVDAAARDQFGRPAGFDGLVIASPRGVPILVARRSFSDELLRRVGRGTDLWFQCVEGRGGSRVLLRTSCVPSLSKSPRECMEFAADLAAYFGGGARGDDAVEVMYTDSRRVAKRGSRVGQLKPKKRLGTVWARPGRVADAAREAQEDQGFL</sequence>
<accession>A0A8J2X4C1</accession>
<name>A0A8J2X4C1_9STRA</name>
<evidence type="ECO:0000313" key="2">
    <source>
        <dbReference type="Proteomes" id="UP000789595"/>
    </source>
</evidence>
<protein>
    <submittedName>
        <fullName evidence="1">Uncharacterized protein</fullName>
    </submittedName>
</protein>
<gene>
    <name evidence="1" type="ORF">PECAL_6P02850</name>
</gene>